<evidence type="ECO:0000313" key="2">
    <source>
        <dbReference type="Proteomes" id="UP000319257"/>
    </source>
</evidence>
<dbReference type="PANTHER" id="PTHR12265:SF40">
    <property type="entry name" value="DUF829-DOMAIN-CONTAINING PROTEIN"/>
    <property type="match status" value="1"/>
</dbReference>
<name>A0A507ASF2_9PEZI</name>
<keyword evidence="2" id="KW-1185">Reference proteome</keyword>
<dbReference type="RefSeq" id="XP_030989519.1">
    <property type="nucleotide sequence ID" value="XM_031133120.1"/>
</dbReference>
<proteinExistence type="predicted"/>
<dbReference type="InterPro" id="IPR029058">
    <property type="entry name" value="AB_hydrolase_fold"/>
</dbReference>
<accession>A0A507ASF2</accession>
<comment type="caution">
    <text evidence="1">The sequence shown here is derived from an EMBL/GenBank/DDBJ whole genome shotgun (WGS) entry which is preliminary data.</text>
</comment>
<sequence>MASNAAVTPSQGRPLAGFAKLSPCVLHYRPESNAASAPAASGSSPTPTPTPPKLIVFCGWMGARDAHLAKYIAQHQALYPSAQILLIRCTMAHMLFPSTALSQIKPAATAVRAALSDGGSSSRSQQKQEMLVHSFSNGGSAMLWHLYKVYGEALPPHSTILDSAPGQFEYRSTITALTAGQPWLALPLAHLFATAHWFALRVLRRADPLARPARAHNDRAGGNANEVRRAYVFSKEDKLVSWRHVEENAREARAAGFTVRLEEFLGTPHVAHARADPERYWRIVRETWEGELAN</sequence>
<dbReference type="AlphaFoldDB" id="A0A507ASF2"/>
<organism evidence="1 2">
    <name type="scientific">Thyridium curvatum</name>
    <dbReference type="NCBI Taxonomy" id="1093900"/>
    <lineage>
        <taxon>Eukaryota</taxon>
        <taxon>Fungi</taxon>
        <taxon>Dikarya</taxon>
        <taxon>Ascomycota</taxon>
        <taxon>Pezizomycotina</taxon>
        <taxon>Sordariomycetes</taxon>
        <taxon>Sordariomycetidae</taxon>
        <taxon>Thyridiales</taxon>
        <taxon>Thyridiaceae</taxon>
        <taxon>Thyridium</taxon>
    </lineage>
</organism>
<evidence type="ECO:0000313" key="1">
    <source>
        <dbReference type="EMBL" id="TPX07808.1"/>
    </source>
</evidence>
<dbReference type="Pfam" id="PF05705">
    <property type="entry name" value="DUF829"/>
    <property type="match status" value="1"/>
</dbReference>
<dbReference type="InParanoid" id="A0A507ASF2"/>
<dbReference type="Proteomes" id="UP000319257">
    <property type="component" value="Unassembled WGS sequence"/>
</dbReference>
<dbReference type="GeneID" id="41977942"/>
<protein>
    <submittedName>
        <fullName evidence="1">Uncharacterized protein</fullName>
    </submittedName>
</protein>
<dbReference type="InterPro" id="IPR008547">
    <property type="entry name" value="DUF829_TMEM53"/>
</dbReference>
<gene>
    <name evidence="1" type="ORF">E0L32_010495</name>
</gene>
<dbReference type="PANTHER" id="PTHR12265">
    <property type="entry name" value="TRANSMEMBRANE PROTEIN 53"/>
    <property type="match status" value="1"/>
</dbReference>
<dbReference type="EMBL" id="SKBQ01000085">
    <property type="protein sequence ID" value="TPX07808.1"/>
    <property type="molecule type" value="Genomic_DNA"/>
</dbReference>
<dbReference type="OrthoDB" id="77878at2759"/>
<dbReference type="SUPFAM" id="SSF53474">
    <property type="entry name" value="alpha/beta-Hydrolases"/>
    <property type="match status" value="1"/>
</dbReference>
<reference evidence="1 2" key="1">
    <citation type="submission" date="2019-06" db="EMBL/GenBank/DDBJ databases">
        <title>Draft genome sequence of the filamentous fungus Phialemoniopsis curvata isolated from diesel fuel.</title>
        <authorList>
            <person name="Varaljay V.A."/>
            <person name="Lyon W.J."/>
            <person name="Crouch A.L."/>
            <person name="Drake C.E."/>
            <person name="Hollomon J.M."/>
            <person name="Nadeau L.J."/>
            <person name="Nunn H.S."/>
            <person name="Stevenson B.S."/>
            <person name="Bojanowski C.L."/>
            <person name="Crookes-Goodson W.J."/>
        </authorList>
    </citation>
    <scope>NUCLEOTIDE SEQUENCE [LARGE SCALE GENOMIC DNA]</scope>
    <source>
        <strain evidence="1 2">D216</strain>
    </source>
</reference>